<reference evidence="4 5" key="1">
    <citation type="submission" date="2013-07" db="EMBL/GenBank/DDBJ databases">
        <title>Comparative Genomic and Metabolomic Analysis of Twelve Strains of Pseudoalteromonas luteoviolacea.</title>
        <authorList>
            <person name="Vynne N.G."/>
            <person name="Mansson M."/>
            <person name="Gram L."/>
        </authorList>
    </citation>
    <scope>NUCLEOTIDE SEQUENCE [LARGE SCALE GENOMIC DNA]</scope>
    <source>
        <strain evidence="4 5">DSM 6061</strain>
    </source>
</reference>
<dbReference type="InterPro" id="IPR003754">
    <property type="entry name" value="4pyrrol_synth_uPrphyn_synth"/>
</dbReference>
<dbReference type="Pfam" id="PF02602">
    <property type="entry name" value="HEM4"/>
    <property type="match status" value="1"/>
</dbReference>
<dbReference type="GO" id="GO:0004852">
    <property type="term" value="F:uroporphyrinogen-III synthase activity"/>
    <property type="evidence" value="ECO:0007669"/>
    <property type="project" value="InterPro"/>
</dbReference>
<evidence type="ECO:0000256" key="2">
    <source>
        <dbReference type="SAM" id="MobiDB-lite"/>
    </source>
</evidence>
<keyword evidence="1" id="KW-0175">Coiled coil</keyword>
<protein>
    <recommendedName>
        <fullName evidence="3">Tetrapyrrole biosynthesis uroporphyrinogen III synthase domain-containing protein</fullName>
    </recommendedName>
</protein>
<proteinExistence type="predicted"/>
<dbReference type="InterPro" id="IPR007470">
    <property type="entry name" value="HemX"/>
</dbReference>
<feature type="coiled-coil region" evidence="1">
    <location>
        <begin position="321"/>
        <end position="381"/>
    </location>
</feature>
<dbReference type="InterPro" id="IPR036108">
    <property type="entry name" value="4pyrrol_syn_uPrphyn_synt_sf"/>
</dbReference>
<evidence type="ECO:0000259" key="3">
    <source>
        <dbReference type="Pfam" id="PF02602"/>
    </source>
</evidence>
<evidence type="ECO:0000313" key="4">
    <source>
        <dbReference type="EMBL" id="KZN40225.1"/>
    </source>
</evidence>
<dbReference type="GO" id="GO:0033014">
    <property type="term" value="P:tetrapyrrole biosynthetic process"/>
    <property type="evidence" value="ECO:0007669"/>
    <property type="project" value="InterPro"/>
</dbReference>
<feature type="domain" description="Tetrapyrrole biosynthesis uroporphyrinogen III synthase" evidence="3">
    <location>
        <begin position="13"/>
        <end position="239"/>
    </location>
</feature>
<gene>
    <name evidence="4" type="ORF">N475_12215</name>
</gene>
<dbReference type="PANTHER" id="PTHR38043:SF1">
    <property type="entry name" value="PROTEIN HEMX"/>
    <property type="match status" value="1"/>
</dbReference>
<dbReference type="PANTHER" id="PTHR38043">
    <property type="entry name" value="PROTEIN HEMX"/>
    <property type="match status" value="1"/>
</dbReference>
<dbReference type="Gene3D" id="3.40.50.10090">
    <property type="match status" value="2"/>
</dbReference>
<dbReference type="Proteomes" id="UP000076643">
    <property type="component" value="Unassembled WGS sequence"/>
</dbReference>
<feature type="compositionally biased region" description="Polar residues" evidence="2">
    <location>
        <begin position="252"/>
        <end position="269"/>
    </location>
</feature>
<dbReference type="RefSeq" id="WP_063365000.1">
    <property type="nucleotide sequence ID" value="NZ_AQHB01000037.1"/>
</dbReference>
<evidence type="ECO:0000313" key="5">
    <source>
        <dbReference type="Proteomes" id="UP000076643"/>
    </source>
</evidence>
<name>A0A161XYQ6_9GAMM</name>
<dbReference type="CDD" id="cd06578">
    <property type="entry name" value="HemD"/>
    <property type="match status" value="1"/>
</dbReference>
<dbReference type="EMBL" id="AUYB01000096">
    <property type="protein sequence ID" value="KZN40225.1"/>
    <property type="molecule type" value="Genomic_DNA"/>
</dbReference>
<evidence type="ECO:0000256" key="1">
    <source>
        <dbReference type="SAM" id="Coils"/>
    </source>
</evidence>
<dbReference type="SUPFAM" id="SSF69618">
    <property type="entry name" value="HemD-like"/>
    <property type="match status" value="1"/>
</dbReference>
<keyword evidence="5" id="KW-1185">Reference proteome</keyword>
<feature type="region of interest" description="Disordered" evidence="2">
    <location>
        <begin position="252"/>
        <end position="281"/>
    </location>
</feature>
<sequence length="608" mass="67256">MKFAITRPQGKGDELATELAKQGISALCTPVLKLESVEASQAQLVEACDAEIIIFISQDAVLNFAAQLQKAAIPLSTHAQLIAVGQQTADTIVEHFSRNAIVPTQQDSEGLVALSVLQEIAQVRVTLVKGRGGRTHIAKTLKSRGALVTMCNVYERCSIHEYSSDWLDHWMQEKIDGIVVTSNTAVDAIFNSKQSAHLRWLKARYFVVVSARTAQHLKIQFKITDEQIIVSDGASNESLFKTICKLTSQQGSAMTEKNQQTSTSESKQNMEVAEENTERAPKAKLSKTAVVALLIALTGVGATSGLFYYNQQQDVQRQNSLAALQQQNQQLQTQLSSAISSLNQLQSQWPKQEQLVTEQLARQQAQVAENLQQALSKARQQVGGALSSELRSLARHAEFKALSERDYLGSVLVLKRLKQALAEETGTDALRLAISTDIAKLQAQPKPKTEALYMELAGLLSQVDSVPLKTFEKPTVSEPHSTVLSSDISEWRENIIRSLEKISAEFLTVERHDKPVIDPLLDAQEQQLIRSQLRSYLQQAQTAMLDGQMSIYFNAVEGAKDTLNRYFRVEQSAANSMLNTLKTLQRAEFGTSKDLQLATPNALKEWLQ</sequence>
<organism evidence="4 5">
    <name type="scientific">Pseudoalteromonas luteoviolacea DSM 6061</name>
    <dbReference type="NCBI Taxonomy" id="1365250"/>
    <lineage>
        <taxon>Bacteria</taxon>
        <taxon>Pseudomonadati</taxon>
        <taxon>Pseudomonadota</taxon>
        <taxon>Gammaproteobacteria</taxon>
        <taxon>Alteromonadales</taxon>
        <taxon>Pseudoalteromonadaceae</taxon>
        <taxon>Pseudoalteromonas</taxon>
    </lineage>
</organism>
<dbReference type="AlphaFoldDB" id="A0A161XYQ6"/>
<dbReference type="PATRIC" id="fig|1365250.3.peg.1672"/>
<dbReference type="Pfam" id="PF04375">
    <property type="entry name" value="HemX"/>
    <property type="match status" value="1"/>
</dbReference>
<accession>A0A161XYQ6</accession>
<comment type="caution">
    <text evidence="4">The sequence shown here is derived from an EMBL/GenBank/DDBJ whole genome shotgun (WGS) entry which is preliminary data.</text>
</comment>